<feature type="region of interest" description="Disordered" evidence="1">
    <location>
        <begin position="311"/>
        <end position="369"/>
    </location>
</feature>
<protein>
    <submittedName>
        <fullName evidence="2">Uncharacterized protein</fullName>
    </submittedName>
</protein>
<evidence type="ECO:0000313" key="2">
    <source>
        <dbReference type="EMBL" id="KAH7091078.1"/>
    </source>
</evidence>
<feature type="compositionally biased region" description="Polar residues" evidence="1">
    <location>
        <begin position="394"/>
        <end position="411"/>
    </location>
</feature>
<feature type="region of interest" description="Disordered" evidence="1">
    <location>
        <begin position="51"/>
        <end position="71"/>
    </location>
</feature>
<dbReference type="Proteomes" id="UP000813461">
    <property type="component" value="Unassembled WGS sequence"/>
</dbReference>
<accession>A0A8K0RDZ8</accession>
<keyword evidence="3" id="KW-1185">Reference proteome</keyword>
<dbReference type="OrthoDB" id="3533623at2759"/>
<feature type="region of interest" description="Disordered" evidence="1">
    <location>
        <begin position="394"/>
        <end position="415"/>
    </location>
</feature>
<dbReference type="AlphaFoldDB" id="A0A8K0RDZ8"/>
<feature type="compositionally biased region" description="Basic and acidic residues" evidence="1">
    <location>
        <begin position="314"/>
        <end position="329"/>
    </location>
</feature>
<reference evidence="2" key="1">
    <citation type="journal article" date="2021" name="Nat. Commun.">
        <title>Genetic determinants of endophytism in the Arabidopsis root mycobiome.</title>
        <authorList>
            <person name="Mesny F."/>
            <person name="Miyauchi S."/>
            <person name="Thiergart T."/>
            <person name="Pickel B."/>
            <person name="Atanasova L."/>
            <person name="Karlsson M."/>
            <person name="Huettel B."/>
            <person name="Barry K.W."/>
            <person name="Haridas S."/>
            <person name="Chen C."/>
            <person name="Bauer D."/>
            <person name="Andreopoulos W."/>
            <person name="Pangilinan J."/>
            <person name="LaButti K."/>
            <person name="Riley R."/>
            <person name="Lipzen A."/>
            <person name="Clum A."/>
            <person name="Drula E."/>
            <person name="Henrissat B."/>
            <person name="Kohler A."/>
            <person name="Grigoriev I.V."/>
            <person name="Martin F.M."/>
            <person name="Hacquard S."/>
        </authorList>
    </citation>
    <scope>NUCLEOTIDE SEQUENCE</scope>
    <source>
        <strain evidence="2">MPI-SDFR-AT-0120</strain>
    </source>
</reference>
<evidence type="ECO:0000256" key="1">
    <source>
        <dbReference type="SAM" id="MobiDB-lite"/>
    </source>
</evidence>
<sequence>MSSSHSRSASDESNVTSMSYILEHVLQYPGSYEIPLRTMYTLNCVPRSQPLPKDLSRAQTPPGSSANASPITGQMAWTGAETATMSFTSQLMTHLNSLPTQPSSLPPTFIVNFVNRCFHPTLQLVDFPQALTALDYLRDLETRRRKEMMAAFERVHIHGDTYDSDMENMAEKFPGIALWVRNVEGKNKKAESYYAQLWLGLRRWIMINELSMQPFNKLNCMGMLNTLLPPMHNQTKLPSPVLTVQTLKDERDGFFDYIRLVQKNGPEVLKPVMTMNRSPEDETGWPAVQKVVDKYTKVAKQMIDDCLATAGPESFDRYSDQHRTGKKTDSGVSFGSQRRPSVVSSMHREQAPEPTPTFTSTTKGPSALERITREFRRMRVKPRTEVEEIVQIKQRTATDSVPPSTPANSGRKTLKKARSLASLKFGNGSSLSLASRKGSDAPVFDPEQMAKHRMLYEANKIGNSH</sequence>
<feature type="compositionally biased region" description="Polar residues" evidence="1">
    <location>
        <begin position="57"/>
        <end position="71"/>
    </location>
</feature>
<proteinExistence type="predicted"/>
<name>A0A8K0RDZ8_9PLEO</name>
<organism evidence="2 3">
    <name type="scientific">Paraphoma chrysanthemicola</name>
    <dbReference type="NCBI Taxonomy" id="798071"/>
    <lineage>
        <taxon>Eukaryota</taxon>
        <taxon>Fungi</taxon>
        <taxon>Dikarya</taxon>
        <taxon>Ascomycota</taxon>
        <taxon>Pezizomycotina</taxon>
        <taxon>Dothideomycetes</taxon>
        <taxon>Pleosporomycetidae</taxon>
        <taxon>Pleosporales</taxon>
        <taxon>Pleosporineae</taxon>
        <taxon>Phaeosphaeriaceae</taxon>
        <taxon>Paraphoma</taxon>
    </lineage>
</organism>
<evidence type="ECO:0000313" key="3">
    <source>
        <dbReference type="Proteomes" id="UP000813461"/>
    </source>
</evidence>
<comment type="caution">
    <text evidence="2">The sequence shown here is derived from an EMBL/GenBank/DDBJ whole genome shotgun (WGS) entry which is preliminary data.</text>
</comment>
<gene>
    <name evidence="2" type="ORF">FB567DRAFT_264131</name>
</gene>
<feature type="compositionally biased region" description="Polar residues" evidence="1">
    <location>
        <begin position="330"/>
        <end position="344"/>
    </location>
</feature>
<dbReference type="EMBL" id="JAGMVJ010000004">
    <property type="protein sequence ID" value="KAH7091078.1"/>
    <property type="molecule type" value="Genomic_DNA"/>
</dbReference>